<accession>A0A2J6TDI2</accession>
<keyword evidence="3" id="KW-1185">Reference proteome</keyword>
<dbReference type="RefSeq" id="XP_024738000.1">
    <property type="nucleotide sequence ID" value="XM_024873148.1"/>
</dbReference>
<proteinExistence type="predicted"/>
<name>A0A2J6TDI2_9HELO</name>
<dbReference type="InParanoid" id="A0A2J6TDI2"/>
<dbReference type="Pfam" id="PF06985">
    <property type="entry name" value="HET"/>
    <property type="match status" value="1"/>
</dbReference>
<dbReference type="GeneID" id="36581228"/>
<sequence>FRLLRFLPGDTLDCELVHVLMGSAPIYYALSYAWGSAEAYENILWPENGLAVRMPCNPVTLCRNLRIGAHIREQEAYIWADAICINQHDLSERGAQVLLMTQIYSDATMVAIWLGEHADDSILAVEKLIEIATHLVELITWQAIFKLLDRPWFTRAWIVQE</sequence>
<gene>
    <name evidence="2" type="ORF">K444DRAFT_487702</name>
</gene>
<reference evidence="2 3" key="1">
    <citation type="submission" date="2016-04" db="EMBL/GenBank/DDBJ databases">
        <title>A degradative enzymes factory behind the ericoid mycorrhizal symbiosis.</title>
        <authorList>
            <consortium name="DOE Joint Genome Institute"/>
            <person name="Martino E."/>
            <person name="Morin E."/>
            <person name="Grelet G."/>
            <person name="Kuo A."/>
            <person name="Kohler A."/>
            <person name="Daghino S."/>
            <person name="Barry K."/>
            <person name="Choi C."/>
            <person name="Cichocki N."/>
            <person name="Clum A."/>
            <person name="Copeland A."/>
            <person name="Hainaut M."/>
            <person name="Haridas S."/>
            <person name="Labutti K."/>
            <person name="Lindquist E."/>
            <person name="Lipzen A."/>
            <person name="Khouja H.-R."/>
            <person name="Murat C."/>
            <person name="Ohm R."/>
            <person name="Olson A."/>
            <person name="Spatafora J."/>
            <person name="Veneault-Fourrey C."/>
            <person name="Henrissat B."/>
            <person name="Grigoriev I."/>
            <person name="Martin F."/>
            <person name="Perotto S."/>
        </authorList>
    </citation>
    <scope>NUCLEOTIDE SEQUENCE [LARGE SCALE GENOMIC DNA]</scope>
    <source>
        <strain evidence="2 3">E</strain>
    </source>
</reference>
<dbReference type="Proteomes" id="UP000235371">
    <property type="component" value="Unassembled WGS sequence"/>
</dbReference>
<dbReference type="PANTHER" id="PTHR24148:SF73">
    <property type="entry name" value="HET DOMAIN PROTEIN (AFU_ORTHOLOGUE AFUA_8G01020)"/>
    <property type="match status" value="1"/>
</dbReference>
<dbReference type="EMBL" id="KZ613786">
    <property type="protein sequence ID" value="PMD61096.1"/>
    <property type="molecule type" value="Genomic_DNA"/>
</dbReference>
<dbReference type="InterPro" id="IPR052895">
    <property type="entry name" value="HetReg/Transcr_Mod"/>
</dbReference>
<dbReference type="PANTHER" id="PTHR24148">
    <property type="entry name" value="ANKYRIN REPEAT DOMAIN-CONTAINING PROTEIN 39 HOMOLOG-RELATED"/>
    <property type="match status" value="1"/>
</dbReference>
<dbReference type="STRING" id="1095630.A0A2J6TDI2"/>
<feature type="domain" description="Heterokaryon incompatibility" evidence="1">
    <location>
        <begin position="27"/>
        <end position="161"/>
    </location>
</feature>
<protein>
    <submittedName>
        <fullName evidence="2">Heterokaryon incompatibility</fullName>
    </submittedName>
</protein>
<organism evidence="2 3">
    <name type="scientific">Hyaloscypha bicolor E</name>
    <dbReference type="NCBI Taxonomy" id="1095630"/>
    <lineage>
        <taxon>Eukaryota</taxon>
        <taxon>Fungi</taxon>
        <taxon>Dikarya</taxon>
        <taxon>Ascomycota</taxon>
        <taxon>Pezizomycotina</taxon>
        <taxon>Leotiomycetes</taxon>
        <taxon>Helotiales</taxon>
        <taxon>Hyaloscyphaceae</taxon>
        <taxon>Hyaloscypha</taxon>
        <taxon>Hyaloscypha bicolor</taxon>
    </lineage>
</organism>
<evidence type="ECO:0000259" key="1">
    <source>
        <dbReference type="Pfam" id="PF06985"/>
    </source>
</evidence>
<feature type="non-terminal residue" evidence="2">
    <location>
        <position position="1"/>
    </location>
</feature>
<dbReference type="InterPro" id="IPR010730">
    <property type="entry name" value="HET"/>
</dbReference>
<feature type="non-terminal residue" evidence="2">
    <location>
        <position position="161"/>
    </location>
</feature>
<dbReference type="OrthoDB" id="3600004at2759"/>
<evidence type="ECO:0000313" key="3">
    <source>
        <dbReference type="Proteomes" id="UP000235371"/>
    </source>
</evidence>
<evidence type="ECO:0000313" key="2">
    <source>
        <dbReference type="EMBL" id="PMD61096.1"/>
    </source>
</evidence>
<dbReference type="AlphaFoldDB" id="A0A2J6TDI2"/>